<dbReference type="OMA" id="MAYFFWD"/>
<dbReference type="OrthoDB" id="1577640at2759"/>
<organism evidence="3 4">
    <name type="scientific">Aspergillus calidoustus</name>
    <dbReference type="NCBI Taxonomy" id="454130"/>
    <lineage>
        <taxon>Eukaryota</taxon>
        <taxon>Fungi</taxon>
        <taxon>Dikarya</taxon>
        <taxon>Ascomycota</taxon>
        <taxon>Pezizomycotina</taxon>
        <taxon>Eurotiomycetes</taxon>
        <taxon>Eurotiomycetidae</taxon>
        <taxon>Eurotiales</taxon>
        <taxon>Aspergillaceae</taxon>
        <taxon>Aspergillus</taxon>
        <taxon>Aspergillus subgen. Nidulantes</taxon>
    </lineage>
</organism>
<accession>A0A0U5GL64</accession>
<evidence type="ECO:0008006" key="5">
    <source>
        <dbReference type="Google" id="ProtNLM"/>
    </source>
</evidence>
<gene>
    <name evidence="3" type="ORF">ASPCAL01853</name>
</gene>
<proteinExistence type="inferred from homology"/>
<reference evidence="4" key="1">
    <citation type="journal article" date="2016" name="Genome Announc.">
        <title>Draft genome sequences of fungus Aspergillus calidoustus.</title>
        <authorList>
            <person name="Horn F."/>
            <person name="Linde J."/>
            <person name="Mattern D.J."/>
            <person name="Walther G."/>
            <person name="Guthke R."/>
            <person name="Scherlach K."/>
            <person name="Martin K."/>
            <person name="Brakhage A.A."/>
            <person name="Petzke L."/>
            <person name="Valiante V."/>
        </authorList>
    </citation>
    <scope>NUCLEOTIDE SEQUENCE [LARGE SCALE GENOMIC DNA]</scope>
    <source>
        <strain evidence="4">SF006504</strain>
    </source>
</reference>
<feature type="chain" id="PRO_5006857993" description="Glycosyl transferase" evidence="2">
    <location>
        <begin position="28"/>
        <end position="416"/>
    </location>
</feature>
<dbReference type="EMBL" id="CDMC01000002">
    <property type="protein sequence ID" value="CEN59403.1"/>
    <property type="molecule type" value="Genomic_DNA"/>
</dbReference>
<dbReference type="PANTHER" id="PTHR31834:SF10">
    <property type="entry name" value="TRANSFERASE, PUTATIVE (AFU_ORTHOLOGUE AFUA_8G02040)-RELATED"/>
    <property type="match status" value="1"/>
</dbReference>
<evidence type="ECO:0000256" key="1">
    <source>
        <dbReference type="ARBA" id="ARBA00009003"/>
    </source>
</evidence>
<dbReference type="Proteomes" id="UP000054771">
    <property type="component" value="Unassembled WGS sequence"/>
</dbReference>
<evidence type="ECO:0000313" key="3">
    <source>
        <dbReference type="EMBL" id="CEN59403.1"/>
    </source>
</evidence>
<dbReference type="PANTHER" id="PTHR31834">
    <property type="entry name" value="INITIATION-SPECIFIC ALPHA-1,6-MANNOSYLTRANSFERASE"/>
    <property type="match status" value="1"/>
</dbReference>
<dbReference type="GO" id="GO:0006487">
    <property type="term" value="P:protein N-linked glycosylation"/>
    <property type="evidence" value="ECO:0007669"/>
    <property type="project" value="TreeGrafter"/>
</dbReference>
<dbReference type="STRING" id="454130.A0A0U5GL64"/>
<dbReference type="Gene3D" id="3.90.550.20">
    <property type="match status" value="1"/>
</dbReference>
<dbReference type="GO" id="GO:0000009">
    <property type="term" value="F:alpha-1,6-mannosyltransferase activity"/>
    <property type="evidence" value="ECO:0007669"/>
    <property type="project" value="InterPro"/>
</dbReference>
<keyword evidence="4" id="KW-1185">Reference proteome</keyword>
<protein>
    <recommendedName>
        <fullName evidence="5">Glycosyl transferase</fullName>
    </recommendedName>
</protein>
<name>A0A0U5GL64_ASPCI</name>
<dbReference type="SUPFAM" id="SSF53448">
    <property type="entry name" value="Nucleotide-diphospho-sugar transferases"/>
    <property type="match status" value="1"/>
</dbReference>
<dbReference type="Pfam" id="PF04488">
    <property type="entry name" value="Gly_transf_sug"/>
    <property type="match status" value="1"/>
</dbReference>
<keyword evidence="2" id="KW-0732">Signal</keyword>
<dbReference type="GO" id="GO:0000136">
    <property type="term" value="C:mannan polymerase complex"/>
    <property type="evidence" value="ECO:0007669"/>
    <property type="project" value="TreeGrafter"/>
</dbReference>
<sequence>MLVPKPLRRFVAAAIFLLLLLGWKLLARDREPDFKHIRHQYPMLLRYIEGKKGSGGAWHIPESWTRDSPTTPAPQSIIGAADLALNLTSEAHRQLPRSAIPRIIHQTWKDTRVETWPSTFRNSAEKWLAVVDEGDLAYMFWDDEGVAQFIRYFEPDLEAEFYALPTKVEQSDVFRVLVCKWLGGVYVDMDTEPLQSPLHWISQLDITPWTDLQTGRTYVSSEPVRAIVGIEADNDPSSDTYWRMGYFYPVQLTQWAFAFAPHHPILTQFIEHLFEYVRDIARKHDGDLNSEATQLELAGIDPVNVTGPIAFTDSVSSWLKGKADLRWNAMTGLEDGGKSKYVEDVLVLPITGFSPGRGWKGNMGSKPITDPSARLYHHAEGSWRRISISVEYGKFCRTVFGLCKDWSKISHGGFFS</sequence>
<dbReference type="InterPro" id="IPR029044">
    <property type="entry name" value="Nucleotide-diphossugar_trans"/>
</dbReference>
<evidence type="ECO:0000256" key="2">
    <source>
        <dbReference type="SAM" id="SignalP"/>
    </source>
</evidence>
<feature type="signal peptide" evidence="2">
    <location>
        <begin position="1"/>
        <end position="27"/>
    </location>
</feature>
<dbReference type="AlphaFoldDB" id="A0A0U5GL64"/>
<evidence type="ECO:0000313" key="4">
    <source>
        <dbReference type="Proteomes" id="UP000054771"/>
    </source>
</evidence>
<dbReference type="InterPro" id="IPR039367">
    <property type="entry name" value="Och1-like"/>
</dbReference>
<dbReference type="InterPro" id="IPR007577">
    <property type="entry name" value="GlycoTrfase_DXD_sugar-bd_CS"/>
</dbReference>
<comment type="similarity">
    <text evidence="1">Belongs to the glycosyltransferase 32 family.</text>
</comment>